<name>L8HI05_ACACF</name>
<protein>
    <submittedName>
        <fullName evidence="1">Uncharacterized protein</fullName>
    </submittedName>
</protein>
<sequence>MNGRYYDDDAGGGRFIPWCDALLVLPACYTAHWRDSDYDVDDEARFATGVCCAAAVLERWKVCPSVCWCGGASRAWCASCRGIATLLTDFRHGALTACAVLALGPAGLDAASMVMSAIRSDSYWFSGCAPPSKVEEGVQLNACSDAHHDA</sequence>
<evidence type="ECO:0000313" key="2">
    <source>
        <dbReference type="Proteomes" id="UP000011083"/>
    </source>
</evidence>
<dbReference type="RefSeq" id="XP_004356747.1">
    <property type="nucleotide sequence ID" value="XM_004356694.1"/>
</dbReference>
<dbReference type="KEGG" id="acan:ACA1_175210"/>
<organism evidence="1 2">
    <name type="scientific">Acanthamoeba castellanii (strain ATCC 30010 / Neff)</name>
    <dbReference type="NCBI Taxonomy" id="1257118"/>
    <lineage>
        <taxon>Eukaryota</taxon>
        <taxon>Amoebozoa</taxon>
        <taxon>Discosea</taxon>
        <taxon>Longamoebia</taxon>
        <taxon>Centramoebida</taxon>
        <taxon>Acanthamoebidae</taxon>
        <taxon>Acanthamoeba</taxon>
    </lineage>
</organism>
<proteinExistence type="predicted"/>
<reference evidence="1 2" key="1">
    <citation type="journal article" date="2013" name="Genome Biol.">
        <title>Genome of Acanthamoeba castellanii highlights extensive lateral gene transfer and early evolution of tyrosine kinase signaling.</title>
        <authorList>
            <person name="Clarke M."/>
            <person name="Lohan A.J."/>
            <person name="Liu B."/>
            <person name="Lagkouvardos I."/>
            <person name="Roy S."/>
            <person name="Zafar N."/>
            <person name="Bertelli C."/>
            <person name="Schilde C."/>
            <person name="Kianianmomeni A."/>
            <person name="Burglin T.R."/>
            <person name="Frech C."/>
            <person name="Turcotte B."/>
            <person name="Kopec K.O."/>
            <person name="Synnott J.M."/>
            <person name="Choo C."/>
            <person name="Paponov I."/>
            <person name="Finkler A."/>
            <person name="Soon Heng Tan C."/>
            <person name="Hutchins A.P."/>
            <person name="Weinmeier T."/>
            <person name="Rattei T."/>
            <person name="Chu J.S."/>
            <person name="Gimenez G."/>
            <person name="Irimia M."/>
            <person name="Rigden D.J."/>
            <person name="Fitzpatrick D.A."/>
            <person name="Lorenzo-Morales J."/>
            <person name="Bateman A."/>
            <person name="Chiu C.H."/>
            <person name="Tang P."/>
            <person name="Hegemann P."/>
            <person name="Fromm H."/>
            <person name="Raoult D."/>
            <person name="Greub G."/>
            <person name="Miranda-Saavedra D."/>
            <person name="Chen N."/>
            <person name="Nash P."/>
            <person name="Ginger M.L."/>
            <person name="Horn M."/>
            <person name="Schaap P."/>
            <person name="Caler L."/>
            <person name="Loftus B."/>
        </authorList>
    </citation>
    <scope>NUCLEOTIDE SEQUENCE [LARGE SCALE GENOMIC DNA]</scope>
    <source>
        <strain evidence="1 2">Neff</strain>
    </source>
</reference>
<dbReference type="EMBL" id="KB007811">
    <property type="protein sequence ID" value="ELR24847.1"/>
    <property type="molecule type" value="Genomic_DNA"/>
</dbReference>
<dbReference type="AlphaFoldDB" id="L8HI05"/>
<dbReference type="GeneID" id="14925878"/>
<gene>
    <name evidence="1" type="ORF">ACA1_175210</name>
</gene>
<dbReference type="Proteomes" id="UP000011083">
    <property type="component" value="Unassembled WGS sequence"/>
</dbReference>
<evidence type="ECO:0000313" key="1">
    <source>
        <dbReference type="EMBL" id="ELR24847.1"/>
    </source>
</evidence>
<dbReference type="VEuPathDB" id="AmoebaDB:ACA1_175210"/>
<accession>L8HI05</accession>
<keyword evidence="2" id="KW-1185">Reference proteome</keyword>